<dbReference type="Proteomes" id="UP000554482">
    <property type="component" value="Unassembled WGS sequence"/>
</dbReference>
<gene>
    <name evidence="1" type="ORF">FRX31_029133</name>
</gene>
<keyword evidence="2" id="KW-1185">Reference proteome</keyword>
<name>A0A7J6VA84_THATH</name>
<dbReference type="AlphaFoldDB" id="A0A7J6VA84"/>
<dbReference type="EMBL" id="JABWDY010036336">
    <property type="protein sequence ID" value="KAF5181282.1"/>
    <property type="molecule type" value="Genomic_DNA"/>
</dbReference>
<organism evidence="1 2">
    <name type="scientific">Thalictrum thalictroides</name>
    <name type="common">Rue-anemone</name>
    <name type="synonym">Anemone thalictroides</name>
    <dbReference type="NCBI Taxonomy" id="46969"/>
    <lineage>
        <taxon>Eukaryota</taxon>
        <taxon>Viridiplantae</taxon>
        <taxon>Streptophyta</taxon>
        <taxon>Embryophyta</taxon>
        <taxon>Tracheophyta</taxon>
        <taxon>Spermatophyta</taxon>
        <taxon>Magnoliopsida</taxon>
        <taxon>Ranunculales</taxon>
        <taxon>Ranunculaceae</taxon>
        <taxon>Thalictroideae</taxon>
        <taxon>Thalictrum</taxon>
    </lineage>
</organism>
<evidence type="ECO:0000313" key="2">
    <source>
        <dbReference type="Proteomes" id="UP000554482"/>
    </source>
</evidence>
<evidence type="ECO:0000313" key="1">
    <source>
        <dbReference type="EMBL" id="KAF5181282.1"/>
    </source>
</evidence>
<reference evidence="1 2" key="1">
    <citation type="submission" date="2020-06" db="EMBL/GenBank/DDBJ databases">
        <title>Transcriptomic and genomic resources for Thalictrum thalictroides and T. hernandezii: Facilitating candidate gene discovery in an emerging model plant lineage.</title>
        <authorList>
            <person name="Arias T."/>
            <person name="Riano-Pachon D.M."/>
            <person name="Di Stilio V.S."/>
        </authorList>
    </citation>
    <scope>NUCLEOTIDE SEQUENCE [LARGE SCALE GENOMIC DNA]</scope>
    <source>
        <strain evidence="2">cv. WT478/WT964</strain>
        <tissue evidence="1">Leaves</tissue>
    </source>
</reference>
<comment type="caution">
    <text evidence="1">The sequence shown here is derived from an EMBL/GenBank/DDBJ whole genome shotgun (WGS) entry which is preliminary data.</text>
</comment>
<proteinExistence type="predicted"/>
<sequence>MTMLPKFREGISCKLGNGARIQFWQDIWVGNTALATKYQITTSSSHLQFSRTRWLGCVASCKRRWRMGNTNEEDS</sequence>
<accession>A0A7J6VA84</accession>
<protein>
    <submittedName>
        <fullName evidence="1">Uncharacterized protein</fullName>
    </submittedName>
</protein>